<evidence type="ECO:0000259" key="10">
    <source>
        <dbReference type="Pfam" id="PF05000"/>
    </source>
</evidence>
<dbReference type="PANTHER" id="PTHR19376">
    <property type="entry name" value="DNA-DIRECTED RNA POLYMERASE"/>
    <property type="match status" value="1"/>
</dbReference>
<dbReference type="PANTHER" id="PTHR19376:SF54">
    <property type="entry name" value="DNA-DIRECTED RNA POLYMERASE SUBUNIT BETA"/>
    <property type="match status" value="1"/>
</dbReference>
<comment type="catalytic activity">
    <reaction evidence="7">
        <text>RNA(n) + a ribonucleoside 5'-triphosphate = RNA(n+1) + diphosphate</text>
        <dbReference type="Rhea" id="RHEA:21248"/>
        <dbReference type="Rhea" id="RHEA-COMP:14527"/>
        <dbReference type="Rhea" id="RHEA-COMP:17342"/>
        <dbReference type="ChEBI" id="CHEBI:33019"/>
        <dbReference type="ChEBI" id="CHEBI:61557"/>
        <dbReference type="ChEBI" id="CHEBI:140395"/>
        <dbReference type="EC" id="2.7.7.6"/>
    </reaction>
</comment>
<proteinExistence type="predicted"/>
<feature type="domain" description="RNA polymerase Rpb1" evidence="10">
    <location>
        <begin position="246"/>
        <end position="335"/>
    </location>
</feature>
<dbReference type="InterPro" id="IPR007066">
    <property type="entry name" value="RNA_pol_Rpb1_3"/>
</dbReference>
<keyword evidence="5" id="KW-0479">Metal-binding</keyword>
<evidence type="ECO:0000256" key="1">
    <source>
        <dbReference type="ARBA" id="ARBA00012418"/>
    </source>
</evidence>
<dbReference type="EC" id="2.7.7.6" evidence="1"/>
<dbReference type="InterPro" id="IPR007083">
    <property type="entry name" value="RNA_pol_Rpb1_4"/>
</dbReference>
<keyword evidence="3" id="KW-0808">Transferase</keyword>
<dbReference type="Gene3D" id="1.10.274.100">
    <property type="entry name" value="RNA polymerase Rpb1, domain 3"/>
    <property type="match status" value="1"/>
</dbReference>
<evidence type="ECO:0000256" key="6">
    <source>
        <dbReference type="ARBA" id="ARBA00023163"/>
    </source>
</evidence>
<evidence type="ECO:0000256" key="3">
    <source>
        <dbReference type="ARBA" id="ARBA00022679"/>
    </source>
</evidence>
<evidence type="ECO:0000256" key="5">
    <source>
        <dbReference type="ARBA" id="ARBA00022723"/>
    </source>
</evidence>
<evidence type="ECO:0000259" key="9">
    <source>
        <dbReference type="Pfam" id="PF04998"/>
    </source>
</evidence>
<evidence type="ECO:0000256" key="2">
    <source>
        <dbReference type="ARBA" id="ARBA00022478"/>
    </source>
</evidence>
<dbReference type="GO" id="GO:0046872">
    <property type="term" value="F:metal ion binding"/>
    <property type="evidence" value="ECO:0007669"/>
    <property type="project" value="UniProtKB-KW"/>
</dbReference>
<accession>A0A6C0JRK4</accession>
<dbReference type="GO" id="GO:0003677">
    <property type="term" value="F:DNA binding"/>
    <property type="evidence" value="ECO:0007669"/>
    <property type="project" value="InterPro"/>
</dbReference>
<keyword evidence="6" id="KW-0804">Transcription</keyword>
<evidence type="ECO:0000313" key="11">
    <source>
        <dbReference type="EMBL" id="QHU08199.1"/>
    </source>
</evidence>
<dbReference type="InterPro" id="IPR042102">
    <property type="entry name" value="RNA_pol_Rpb1_3_sf"/>
</dbReference>
<dbReference type="GO" id="GO:0006351">
    <property type="term" value="P:DNA-templated transcription"/>
    <property type="evidence" value="ECO:0007669"/>
    <property type="project" value="InterPro"/>
</dbReference>
<dbReference type="GO" id="GO:0000428">
    <property type="term" value="C:DNA-directed RNA polymerase complex"/>
    <property type="evidence" value="ECO:0007669"/>
    <property type="project" value="UniProtKB-KW"/>
</dbReference>
<evidence type="ECO:0000256" key="7">
    <source>
        <dbReference type="ARBA" id="ARBA00048552"/>
    </source>
</evidence>
<keyword evidence="2" id="KW-0240">DNA-directed RNA polymerase</keyword>
<protein>
    <recommendedName>
        <fullName evidence="1">DNA-directed RNA polymerase</fullName>
        <ecNumber evidence="1">2.7.7.6</ecNumber>
    </recommendedName>
</protein>
<dbReference type="SUPFAM" id="SSF64484">
    <property type="entry name" value="beta and beta-prime subunits of DNA dependent RNA-polymerase"/>
    <property type="match status" value="1"/>
</dbReference>
<dbReference type="InterPro" id="IPR007081">
    <property type="entry name" value="RNA_pol_Rpb1_5"/>
</dbReference>
<dbReference type="Pfam" id="PF04983">
    <property type="entry name" value="RNA_pol_Rpb1_3"/>
    <property type="match status" value="1"/>
</dbReference>
<evidence type="ECO:0000256" key="4">
    <source>
        <dbReference type="ARBA" id="ARBA00022695"/>
    </source>
</evidence>
<dbReference type="AlphaFoldDB" id="A0A6C0JRK4"/>
<dbReference type="GO" id="GO:0003899">
    <property type="term" value="F:DNA-directed RNA polymerase activity"/>
    <property type="evidence" value="ECO:0007669"/>
    <property type="project" value="UniProtKB-EC"/>
</dbReference>
<dbReference type="InterPro" id="IPR038120">
    <property type="entry name" value="Rpb1_funnel_sf"/>
</dbReference>
<reference evidence="11" key="1">
    <citation type="journal article" date="2020" name="Nature">
        <title>Giant virus diversity and host interactions through global metagenomics.</title>
        <authorList>
            <person name="Schulz F."/>
            <person name="Roux S."/>
            <person name="Paez-Espino D."/>
            <person name="Jungbluth S."/>
            <person name="Walsh D.A."/>
            <person name="Denef V.J."/>
            <person name="McMahon K.D."/>
            <person name="Konstantinidis K.T."/>
            <person name="Eloe-Fadrosh E.A."/>
            <person name="Kyrpides N.C."/>
            <person name="Woyke T."/>
        </authorList>
    </citation>
    <scope>NUCLEOTIDE SEQUENCE</scope>
    <source>
        <strain evidence="11">GVMAG-S-1062768-28</strain>
    </source>
</reference>
<sequence>MVCLLEKTLLHTRFDGDEGNIHVPQGPRCQAEMETQMNIETKIMTDQTSTNVINLVQGVVYCIYLLTRDDYQVPWNLFCDYAFIVECWDWQDVLQRSKKHFSFHCEKDENDNVIYTKNTPIEKPQKEWLIPGKVVFSLMLPRGYSRTLGKDGVKIENGILVSGQLTKKTMNRIIEDLYIEFSHQHAIDYINHANFLANKLNTIRGYTFSLRDCLNTQQDKIDACLNDTFKEVDYIDTIPVSQSEKDVMVREVLDKATQIGQVISKDGMVGGELNAMAIATRSEAKGSMVNLSYISCFLGLQTVLGDHYKPEICEGTRVSPCFKFGDKSIKSKGFIMSNFYKGLDPIELFFHAWSSRKGLIDTAVTTKTSGYTHRQFGKKMENSHIDKSYVIRNCDNSIIDFCYGEFGFDAAEVYWTGGIAFFTDIKQMVLRINLEFEEMVGIVCKNIPKFSFDNNTIEYISRQLLIPGTTEPVYAMKQRIMYIIKKELINVPMYVDKWCITEFMSRIRVQFNRSRVVPGNMVGFKATCAIGSVSTQDALNAFHASGTSSKATTTGLPRLEELTNLTANPKVTGGSFSFDDPVLNLTGKENGKTPTDDDMIELKKLKMKRVEELRKIFEYKSFGDFCDWEILKTSDGCVTNEYEEILDIHPTFEEPVWFATWFSVMEIDPIDYDNGFIIRCTIKKDVLYRYKMSLHDLCAKLNLNDMIAIPSPPSVGEIYIFPLYDGVVVPKGIDTEQDSWKYYWTRDVFVSLVLDTYVCGIYNIQKIFYSARNVVDYQGHNFKELMKVPGVVFKTLHTDVIWEVVEYLGIHAAYHFLYEELTKCLSKQLNPSHVMLLARTMTNEGFLTNVTRNGINRKVGVLTKASFETPVDNFVTAAVWGENDGSNSLASSYFLGVPGKYGTRFDSFDLLGYNGKVVDV</sequence>
<dbReference type="InterPro" id="IPR045867">
    <property type="entry name" value="DNA-dir_RpoC_beta_prime"/>
</dbReference>
<feature type="domain" description="RNA polymerase Rpb1" evidence="8">
    <location>
        <begin position="43"/>
        <end position="213"/>
    </location>
</feature>
<dbReference type="Pfam" id="PF05000">
    <property type="entry name" value="RNA_pol_Rpb1_4"/>
    <property type="match status" value="1"/>
</dbReference>
<evidence type="ECO:0000259" key="8">
    <source>
        <dbReference type="Pfam" id="PF04983"/>
    </source>
</evidence>
<dbReference type="Gene3D" id="1.10.132.30">
    <property type="match status" value="1"/>
</dbReference>
<feature type="domain" description="RNA polymerase Rpb1" evidence="9">
    <location>
        <begin position="342"/>
        <end position="858"/>
    </location>
</feature>
<name>A0A6C0JRK4_9ZZZZ</name>
<organism evidence="11">
    <name type="scientific">viral metagenome</name>
    <dbReference type="NCBI Taxonomy" id="1070528"/>
    <lineage>
        <taxon>unclassified sequences</taxon>
        <taxon>metagenomes</taxon>
        <taxon>organismal metagenomes</taxon>
    </lineage>
</organism>
<dbReference type="Gene3D" id="6.10.250.2940">
    <property type="match status" value="1"/>
</dbReference>
<dbReference type="EMBL" id="MN740695">
    <property type="protein sequence ID" value="QHU08199.1"/>
    <property type="molecule type" value="Genomic_DNA"/>
</dbReference>
<dbReference type="Pfam" id="PF04998">
    <property type="entry name" value="RNA_pol_Rpb1_5"/>
    <property type="match status" value="1"/>
</dbReference>
<keyword evidence="4" id="KW-0548">Nucleotidyltransferase</keyword>